<name>A0A6H5GRA6_9HEMI</name>
<protein>
    <submittedName>
        <fullName evidence="1">Uncharacterized protein</fullName>
    </submittedName>
</protein>
<sequence>MSTPPFYRLSQAASQLRRRALSGEPSDCELIGNLIPKQLRAVCSLDHGTKVLHYARMN</sequence>
<evidence type="ECO:0000313" key="2">
    <source>
        <dbReference type="Proteomes" id="UP000479000"/>
    </source>
</evidence>
<dbReference type="AlphaFoldDB" id="A0A6H5GRA6"/>
<proteinExistence type="predicted"/>
<gene>
    <name evidence="1" type="ORF">NTEN_LOCUS12121</name>
</gene>
<feature type="non-terminal residue" evidence="1">
    <location>
        <position position="58"/>
    </location>
</feature>
<accession>A0A6H5GRA6</accession>
<feature type="non-terminal residue" evidence="1">
    <location>
        <position position="1"/>
    </location>
</feature>
<evidence type="ECO:0000313" key="1">
    <source>
        <dbReference type="EMBL" id="CAB0006644.1"/>
    </source>
</evidence>
<reference evidence="1 2" key="1">
    <citation type="submission" date="2020-02" db="EMBL/GenBank/DDBJ databases">
        <authorList>
            <person name="Ferguson B K."/>
        </authorList>
    </citation>
    <scope>NUCLEOTIDE SEQUENCE [LARGE SCALE GENOMIC DNA]</scope>
</reference>
<dbReference type="Proteomes" id="UP000479000">
    <property type="component" value="Unassembled WGS sequence"/>
</dbReference>
<organism evidence="1 2">
    <name type="scientific">Nesidiocoris tenuis</name>
    <dbReference type="NCBI Taxonomy" id="355587"/>
    <lineage>
        <taxon>Eukaryota</taxon>
        <taxon>Metazoa</taxon>
        <taxon>Ecdysozoa</taxon>
        <taxon>Arthropoda</taxon>
        <taxon>Hexapoda</taxon>
        <taxon>Insecta</taxon>
        <taxon>Pterygota</taxon>
        <taxon>Neoptera</taxon>
        <taxon>Paraneoptera</taxon>
        <taxon>Hemiptera</taxon>
        <taxon>Heteroptera</taxon>
        <taxon>Panheteroptera</taxon>
        <taxon>Cimicomorpha</taxon>
        <taxon>Miridae</taxon>
        <taxon>Dicyphina</taxon>
        <taxon>Nesidiocoris</taxon>
    </lineage>
</organism>
<keyword evidence="2" id="KW-1185">Reference proteome</keyword>
<dbReference type="EMBL" id="CADCXU010018100">
    <property type="protein sequence ID" value="CAB0006644.1"/>
    <property type="molecule type" value="Genomic_DNA"/>
</dbReference>